<name>A0A172YKL3_9GAMM</name>
<dbReference type="AlphaFoldDB" id="A0A172YKL3"/>
<keyword evidence="5" id="KW-1185">Reference proteome</keyword>
<keyword evidence="4" id="KW-0121">Carboxypeptidase</keyword>
<dbReference type="STRING" id="376489.A5892_18250"/>
<reference evidence="4 5" key="1">
    <citation type="submission" date="2016-04" db="EMBL/GenBank/DDBJ databases">
        <title>Complete Genome Sequence of Halotalea alkalilenta IHB B 13600.</title>
        <authorList>
            <person name="Swarnkar M.K."/>
            <person name="Sharma A."/>
            <person name="Kaushal K."/>
            <person name="Soni R."/>
            <person name="Rana S."/>
            <person name="Singh A.K."/>
            <person name="Gulati A."/>
        </authorList>
    </citation>
    <scope>NUCLEOTIDE SEQUENCE [LARGE SCALE GENOMIC DNA]</scope>
    <source>
        <strain evidence="4 5">IHB B 13600</strain>
    </source>
</reference>
<organism evidence="4 5">
    <name type="scientific">Halotalea alkalilenta</name>
    <dbReference type="NCBI Taxonomy" id="376489"/>
    <lineage>
        <taxon>Bacteria</taxon>
        <taxon>Pseudomonadati</taxon>
        <taxon>Pseudomonadota</taxon>
        <taxon>Gammaproteobacteria</taxon>
        <taxon>Oceanospirillales</taxon>
        <taxon>Halomonadaceae</taxon>
        <taxon>Halotalea</taxon>
    </lineage>
</organism>
<dbReference type="InterPro" id="IPR012338">
    <property type="entry name" value="Beta-lactam/transpept-like"/>
</dbReference>
<gene>
    <name evidence="4" type="ORF">A5892_18250</name>
</gene>
<proteinExistence type="inferred from homology"/>
<dbReference type="PRINTS" id="PR00922">
    <property type="entry name" value="DADACBPTASE3"/>
</dbReference>
<dbReference type="NCBIfam" id="TIGR00666">
    <property type="entry name" value="PBP4"/>
    <property type="match status" value="1"/>
</dbReference>
<feature type="signal peptide" evidence="3">
    <location>
        <begin position="1"/>
        <end position="19"/>
    </location>
</feature>
<dbReference type="Proteomes" id="UP000077875">
    <property type="component" value="Chromosome"/>
</dbReference>
<dbReference type="Gene3D" id="3.40.710.10">
    <property type="entry name" value="DD-peptidase/beta-lactamase superfamily"/>
    <property type="match status" value="1"/>
</dbReference>
<dbReference type="InterPro" id="IPR000667">
    <property type="entry name" value="Peptidase_S13"/>
</dbReference>
<dbReference type="GO" id="GO:0000270">
    <property type="term" value="P:peptidoglycan metabolic process"/>
    <property type="evidence" value="ECO:0007669"/>
    <property type="project" value="TreeGrafter"/>
</dbReference>
<dbReference type="PANTHER" id="PTHR30023">
    <property type="entry name" value="D-ALANYL-D-ALANINE CARBOXYPEPTIDASE"/>
    <property type="match status" value="1"/>
</dbReference>
<accession>A0A172YKL3</accession>
<dbReference type="Gene3D" id="3.50.80.20">
    <property type="entry name" value="D-Ala-D-Ala carboxypeptidase C, peptidase S13"/>
    <property type="match status" value="1"/>
</dbReference>
<feature type="chain" id="PRO_5008004797" evidence="3">
    <location>
        <begin position="20"/>
        <end position="474"/>
    </location>
</feature>
<dbReference type="KEGG" id="haa:A5892_18250"/>
<keyword evidence="2" id="KW-0378">Hydrolase</keyword>
<dbReference type="PANTHER" id="PTHR30023:SF0">
    <property type="entry name" value="PENICILLIN-SENSITIVE CARBOXYPEPTIDASE A"/>
    <property type="match status" value="1"/>
</dbReference>
<evidence type="ECO:0000256" key="3">
    <source>
        <dbReference type="SAM" id="SignalP"/>
    </source>
</evidence>
<dbReference type="SUPFAM" id="SSF56601">
    <property type="entry name" value="beta-lactamase/transpeptidase-like"/>
    <property type="match status" value="1"/>
</dbReference>
<dbReference type="GO" id="GO:0004185">
    <property type="term" value="F:serine-type carboxypeptidase activity"/>
    <property type="evidence" value="ECO:0007669"/>
    <property type="project" value="InterPro"/>
</dbReference>
<evidence type="ECO:0000313" key="5">
    <source>
        <dbReference type="Proteomes" id="UP000077875"/>
    </source>
</evidence>
<evidence type="ECO:0000256" key="2">
    <source>
        <dbReference type="ARBA" id="ARBA00022801"/>
    </source>
</evidence>
<protein>
    <submittedName>
        <fullName evidence="4">D-alanyl-D-alanine carboxypeptidase</fullName>
    </submittedName>
</protein>
<sequence length="474" mass="50247">MAPLLLLGLSFGTPALVQAAGLPTLQALADGRFDISAEVRMLDDGRVLGELDPRRSLAPASLSKLYIAAAALGRYGPQHRFVTRLVSDGEQRGATLHGDLVLDSGGDPAMTTERYWTLVEQLAARGIERIDGRVRLAQWQFGPEPCGVADRCSARDATMSSYDARLSPVAVDYAAWCVRLLPTRPGAPALVGGCFSSRPLVAVSGEVNTVAEGQPTRLNARRTTANGRDTLTLSGQVSVADGPQSVYRSASDPAQQTLATLEMLFAQSGIRVARGFAIDATPPPAGARELAAVESPPLQMALMDMLNYSNNFMADVLTIGLSASQPPSLASGAAALERFVDTVPGHGPVSLASGSGLTPDSRTSAHGLVALLDAMYRRAELFPTFVSAMQTPGNGAARFIRRGDPLFQRSVMIKTGTLNQPVPVRAIAGYFRTSSGRWGAFAVMLNGRAATPYLVWPDVLQALSSDLTPLIERY</sequence>
<keyword evidence="3" id="KW-0732">Signal</keyword>
<dbReference type="EMBL" id="CP015243">
    <property type="protein sequence ID" value="ANF59767.1"/>
    <property type="molecule type" value="Genomic_DNA"/>
</dbReference>
<dbReference type="Pfam" id="PF02113">
    <property type="entry name" value="Peptidase_S13"/>
    <property type="match status" value="1"/>
</dbReference>
<evidence type="ECO:0000313" key="4">
    <source>
        <dbReference type="EMBL" id="ANF59767.1"/>
    </source>
</evidence>
<evidence type="ECO:0000256" key="1">
    <source>
        <dbReference type="ARBA" id="ARBA00006096"/>
    </source>
</evidence>
<comment type="similarity">
    <text evidence="1">Belongs to the peptidase S13 family.</text>
</comment>
<keyword evidence="4" id="KW-0645">Protease</keyword>
<dbReference type="GO" id="GO:0006508">
    <property type="term" value="P:proteolysis"/>
    <property type="evidence" value="ECO:0007669"/>
    <property type="project" value="InterPro"/>
</dbReference>